<dbReference type="EMBL" id="ML160708">
    <property type="protein sequence ID" value="THK33263.1"/>
    <property type="molecule type" value="Genomic_DNA"/>
</dbReference>
<comment type="subunit">
    <text evidence="11">Component of the ubiquinol-cytochrome c oxidoreductase (cytochrome b-c1 complex, complex III, CIII), a multisubunit enzyme composed of 11 subunits. The complex is composed of 3 respiratory subunits cytochrome b, cytochrome c1 and Rieske protein UQCRFS1, 2 core protein subunits UQCRC1/QCR1 and UQCRC2/QCR2, and 6 low-molecular weight protein subunits UQCRH/QCR6, UQCRB/QCR7, UQCRQ/QCR8, UQCR10/QCR9, UQCR11/QCR10 and subunit 9, the cleavage product of Rieske protein UQCRFS1. The complex exists as an obligatory dimer and forms supercomplexes (SCs) in the inner mitochondrial membrane with NADH-ubiquinone oxidoreductase (complex I, CI) and cytochrome c oxidase (complex IV, CIV), resulting in different assemblies (supercomplex SCI(1)III(2)IV(1) and megacomplex MCI(2)III(2)IV(2)).</text>
</comment>
<evidence type="ECO:0000256" key="10">
    <source>
        <dbReference type="ARBA" id="ARBA00038521"/>
    </source>
</evidence>
<dbReference type="InterPro" id="IPR003197">
    <property type="entry name" value="QCR7"/>
</dbReference>
<dbReference type="KEGG" id="dam:107047833"/>
<evidence type="ECO:0000256" key="1">
    <source>
        <dbReference type="ARBA" id="ARBA00004443"/>
    </source>
</evidence>
<organism evidence="13 14">
    <name type="scientific">Diachasma alloeum</name>
    <dbReference type="NCBI Taxonomy" id="454923"/>
    <lineage>
        <taxon>Eukaryota</taxon>
        <taxon>Metazoa</taxon>
        <taxon>Ecdysozoa</taxon>
        <taxon>Arthropoda</taxon>
        <taxon>Hexapoda</taxon>
        <taxon>Insecta</taxon>
        <taxon>Pterygota</taxon>
        <taxon>Neoptera</taxon>
        <taxon>Endopterygota</taxon>
        <taxon>Hymenoptera</taxon>
        <taxon>Apocrita</taxon>
        <taxon>Ichneumonoidea</taxon>
        <taxon>Braconidae</taxon>
        <taxon>Opiinae</taxon>
        <taxon>Diachasma</taxon>
    </lineage>
</organism>
<comment type="subcellular location">
    <subcellularLocation>
        <location evidence="1">Mitochondrion inner membrane</location>
        <topology evidence="1">Peripheral membrane protein</topology>
        <orientation evidence="1">Matrix side</orientation>
    </subcellularLocation>
</comment>
<dbReference type="Proteomes" id="UP000297026">
    <property type="component" value="Unassembled WGS sequence"/>
</dbReference>
<evidence type="ECO:0000313" key="14">
    <source>
        <dbReference type="Proteomes" id="UP000297026"/>
    </source>
</evidence>
<evidence type="ECO:0000256" key="8">
    <source>
        <dbReference type="ARBA" id="ARBA00023128"/>
    </source>
</evidence>
<evidence type="ECO:0000256" key="4">
    <source>
        <dbReference type="ARBA" id="ARBA00022448"/>
    </source>
</evidence>
<evidence type="ECO:0000256" key="12">
    <source>
        <dbReference type="PIRNR" id="PIRNR000022"/>
    </source>
</evidence>
<keyword evidence="8 12" id="KW-0496">Mitochondrion</keyword>
<dbReference type="SUPFAM" id="SSF81524">
    <property type="entry name" value="14 kDa protein of cytochrome bc1 complex (Ubiquinol-cytochrome c reductase)"/>
    <property type="match status" value="1"/>
</dbReference>
<dbReference type="InterPro" id="IPR036544">
    <property type="entry name" value="QCR7_sf"/>
</dbReference>
<gene>
    <name evidence="13" type="primary">UCR6</name>
    <name evidence="13" type="ORF">DALL_DALL000472</name>
</gene>
<dbReference type="GO" id="GO:0045275">
    <property type="term" value="C:respiratory chain complex III"/>
    <property type="evidence" value="ECO:0007669"/>
    <property type="project" value="InterPro"/>
</dbReference>
<accession>A0A4E0S4L9</accession>
<dbReference type="PIRSF" id="PIRSF000022">
    <property type="entry name" value="Bc1_14K"/>
    <property type="match status" value="1"/>
</dbReference>
<dbReference type="Pfam" id="PF02271">
    <property type="entry name" value="UCR_14kD"/>
    <property type="match status" value="1"/>
</dbReference>
<dbReference type="PANTHER" id="PTHR12022">
    <property type="entry name" value="UBIQUINOL-CYTOCHROME C REDUCTASE COMPLEX 14 KD PROTEIN"/>
    <property type="match status" value="1"/>
</dbReference>
<dbReference type="Gene3D" id="1.10.1090.10">
    <property type="entry name" value="Cytochrome b-c1 complex subunit 7"/>
    <property type="match status" value="1"/>
</dbReference>
<keyword evidence="9 12" id="KW-0472">Membrane</keyword>
<keyword evidence="14" id="KW-1185">Reference proteome</keyword>
<dbReference type="AlphaFoldDB" id="A0A4E0S4L9"/>
<dbReference type="GeneID" id="107047833"/>
<evidence type="ECO:0000256" key="9">
    <source>
        <dbReference type="ARBA" id="ARBA00023136"/>
    </source>
</evidence>
<comment type="function">
    <text evidence="12">Component of the ubiquinol-cytochrome c oxidoreductase, a multisubunit transmembrane complex that is part of the mitochondrial electron transport chain which drives oxidative phosphorylation.</text>
</comment>
<evidence type="ECO:0000256" key="2">
    <source>
        <dbReference type="ARBA" id="ARBA00008554"/>
    </source>
</evidence>
<proteinExistence type="inferred from homology"/>
<dbReference type="OrthoDB" id="425749at2759"/>
<comment type="similarity">
    <text evidence="2 12">Belongs to the UQCRB/QCR7 family.</text>
</comment>
<protein>
    <recommendedName>
        <fullName evidence="3 12">Cytochrome b-c1 complex subunit 7</fullName>
    </recommendedName>
</protein>
<keyword evidence="7 12" id="KW-0249">Electron transport</keyword>
<reference evidence="13" key="1">
    <citation type="submission" date="2019-02" db="EMBL/GenBank/DDBJ databases">
        <title>Genome of the parasitoid wasp Diachasma alloeum, an emerging model for ecological speciation and transitions to asexual reproduction.</title>
        <authorList>
            <person name="Robertson H.M."/>
            <person name="Walden K.K."/>
            <person name="Tvedte E.S."/>
            <person name="Hood G.R."/>
            <person name="Feder J.L."/>
            <person name="Forbes A.A."/>
            <person name="Logsdon J.M."/>
            <person name="Mcelroy K.E."/>
        </authorList>
    </citation>
    <scope>NUCLEOTIDE SEQUENCE [LARGE SCALE GENOMIC DNA]</scope>
    <source>
        <strain evidence="13">Michigan</strain>
    </source>
</reference>
<sequence>MATRRPNFILNSSWKQWAYNLSRFNQYGLRHDDCLYETPEVKEALRRLPAHLVDERTFRIVRAMQLSCNKVVLPKEQWTKFEEDTHYLRPYLDEVLKEIKEKKDWDKQ</sequence>
<dbReference type="PANTHER" id="PTHR12022:SF0">
    <property type="entry name" value="CYTOCHROME B-C1 COMPLEX SUBUNIT 7"/>
    <property type="match status" value="1"/>
</dbReference>
<comment type="subunit">
    <text evidence="10">Component of the ubiquinol-cytochrome c oxidoreductase (cytochrome b-c1 complex, complex III, CIII), a multisubunit enzyme composed of 3 respiratory subunits cytochrome b, cytochrome c1 and Rieske protein, 2 core protein subunits, and additional low-molecular weight protein subunits. The complex exists as an obligatory dimer and forms supercomplexes (SCs) in the inner mitochondrial membrane with cytochrome c oxidase (complex IV, CIV).</text>
</comment>
<name>A0A4E0S4L9_9HYME</name>
<dbReference type="GO" id="GO:0005743">
    <property type="term" value="C:mitochondrial inner membrane"/>
    <property type="evidence" value="ECO:0007669"/>
    <property type="project" value="UniProtKB-SubCell"/>
</dbReference>
<keyword evidence="4 12" id="KW-0813">Transport</keyword>
<dbReference type="FunFam" id="1.10.1090.10:FF:000001">
    <property type="entry name" value="Cytochrome b-c1 complex subunit 7"/>
    <property type="match status" value="1"/>
</dbReference>
<evidence type="ECO:0000256" key="7">
    <source>
        <dbReference type="ARBA" id="ARBA00022982"/>
    </source>
</evidence>
<dbReference type="CTD" id="107047833"/>
<keyword evidence="5 12" id="KW-0679">Respiratory chain</keyword>
<dbReference type="GO" id="GO:0006122">
    <property type="term" value="P:mitochondrial electron transport, ubiquinol to cytochrome c"/>
    <property type="evidence" value="ECO:0007669"/>
    <property type="project" value="InterPro"/>
</dbReference>
<evidence type="ECO:0000256" key="6">
    <source>
        <dbReference type="ARBA" id="ARBA00022792"/>
    </source>
</evidence>
<evidence type="ECO:0000256" key="11">
    <source>
        <dbReference type="ARBA" id="ARBA00046393"/>
    </source>
</evidence>
<evidence type="ECO:0000256" key="5">
    <source>
        <dbReference type="ARBA" id="ARBA00022660"/>
    </source>
</evidence>
<evidence type="ECO:0000313" key="13">
    <source>
        <dbReference type="EMBL" id="THK33263.1"/>
    </source>
</evidence>
<keyword evidence="6 12" id="KW-0999">Mitochondrion inner membrane</keyword>
<evidence type="ECO:0000256" key="3">
    <source>
        <dbReference type="ARBA" id="ARBA00016323"/>
    </source>
</evidence>